<dbReference type="InterPro" id="IPR017441">
    <property type="entry name" value="Protein_kinase_ATP_BS"/>
</dbReference>
<evidence type="ECO:0000256" key="5">
    <source>
        <dbReference type="ARBA" id="ARBA00022840"/>
    </source>
</evidence>
<evidence type="ECO:0000256" key="7">
    <source>
        <dbReference type="SAM" id="MobiDB-lite"/>
    </source>
</evidence>
<feature type="transmembrane region" description="Helical" evidence="8">
    <location>
        <begin position="204"/>
        <end position="226"/>
    </location>
</feature>
<dbReference type="Pfam" id="PF07714">
    <property type="entry name" value="PK_Tyr_Ser-Thr"/>
    <property type="match status" value="2"/>
</dbReference>
<dbReference type="InterPro" id="IPR008271">
    <property type="entry name" value="Ser/Thr_kinase_AS"/>
</dbReference>
<keyword evidence="3 6" id="KW-0547">Nucleotide-binding</keyword>
<evidence type="ECO:0000313" key="11">
    <source>
        <dbReference type="Proteomes" id="UP001491310"/>
    </source>
</evidence>
<keyword evidence="8" id="KW-1133">Transmembrane helix</keyword>
<accession>A0ABR2YGT8</accession>
<dbReference type="EMBL" id="JALJOT010000012">
    <property type="protein sequence ID" value="KAK9905032.1"/>
    <property type="molecule type" value="Genomic_DNA"/>
</dbReference>
<keyword evidence="8" id="KW-0812">Transmembrane</keyword>
<feature type="compositionally biased region" description="Low complexity" evidence="7">
    <location>
        <begin position="486"/>
        <end position="498"/>
    </location>
</feature>
<dbReference type="InterPro" id="IPR011009">
    <property type="entry name" value="Kinase-like_dom_sf"/>
</dbReference>
<sequence>MQVITIRGRVHLTKENWMLHNGGTAIIRPGRHVILQSDKDTPASAVLDLGTLVDAIHVSSGAHLELLRLHIPNSGNRKVKRPSERVRLNVAGAFALWPSVTVARDSKMSFGFCVFYYWSDEEWDSCDKFRDVATPILNPDELPDKMEWRASDTQVFMKGRHQTTHRLFNIVQRAAFEGTMRTERINHTLVCVPNIFRPEESDHLILVLVSTFVGTLLGAVGIAQYFGIFPLLAAAHGNRLEGGSDTSNSSKRLYGQQTSVDHITTLVRERQRATIDGLELGELLGRGSFGRVYRGRWRGALVAVKVVAHDCSIASLAETLRESALSTSIQHPNVVTTFKVRTVRAKREIESLASRWAQGSDNNLDDAAGDCHALLARAMSVSAARHVNGVGLERDQLPERCDSAIMPRGHLRSFSMEIARWPGFSRRMFWNRSSAPDGDRDNSPVTRPIRTAPVLGYGSSPVVVLDSEREAATALAHAKSLEKSPAKSAEQPAAEQPAPEQPAPYADDDDGSFNFMTPEDRVPAADGDRDEPLQEGAWMEGPDNEPTQIASLARRPQRSGGAAAAADSRIALADVCASDAPAQIAAALQAWHEAAGTRSPPPERSAHWHDSARGDLDGALSRSQVEMLETWLILEYCDHGSFDTAIRSGRYVNDLASGVLCLMDIAAGMEHLHSLGVLHADLKGGNVLLKSGAITNYDGRGYMCKLADFGLSRVMENNSTHVSTTTFGTAAYMPAEMLMEGRMTKAADVYSFGMLMWELVTGKKLFDGLRQSQIICKVMTGWRPPVPADCPESYRDIMINCWHANPAQRPGFAETLLRLRGLYRDLRTAALWRC</sequence>
<keyword evidence="4" id="KW-0418">Kinase</keyword>
<dbReference type="PROSITE" id="PS00107">
    <property type="entry name" value="PROTEIN_KINASE_ATP"/>
    <property type="match status" value="1"/>
</dbReference>
<dbReference type="Gene3D" id="1.10.510.10">
    <property type="entry name" value="Transferase(Phosphotransferase) domain 1"/>
    <property type="match status" value="1"/>
</dbReference>
<evidence type="ECO:0000313" key="10">
    <source>
        <dbReference type="EMBL" id="KAK9905032.1"/>
    </source>
</evidence>
<dbReference type="PROSITE" id="PS50011">
    <property type="entry name" value="PROTEIN_KINASE_DOM"/>
    <property type="match status" value="1"/>
</dbReference>
<feature type="domain" description="Protein kinase" evidence="9">
    <location>
        <begin position="278"/>
        <end position="823"/>
    </location>
</feature>
<dbReference type="InterPro" id="IPR000719">
    <property type="entry name" value="Prot_kinase_dom"/>
</dbReference>
<dbReference type="Proteomes" id="UP001491310">
    <property type="component" value="Unassembled WGS sequence"/>
</dbReference>
<proteinExistence type="predicted"/>
<keyword evidence="2" id="KW-0808">Transferase</keyword>
<feature type="binding site" evidence="6">
    <location>
        <position position="305"/>
    </location>
    <ligand>
        <name>ATP</name>
        <dbReference type="ChEBI" id="CHEBI:30616"/>
    </ligand>
</feature>
<feature type="region of interest" description="Disordered" evidence="7">
    <location>
        <begin position="593"/>
        <end position="612"/>
    </location>
</feature>
<evidence type="ECO:0000256" key="1">
    <source>
        <dbReference type="ARBA" id="ARBA00022527"/>
    </source>
</evidence>
<dbReference type="InterPro" id="IPR001245">
    <property type="entry name" value="Ser-Thr/Tyr_kinase_cat_dom"/>
</dbReference>
<dbReference type="PANTHER" id="PTHR44329:SF214">
    <property type="entry name" value="PROTEIN KINASE DOMAIN-CONTAINING PROTEIN"/>
    <property type="match status" value="1"/>
</dbReference>
<evidence type="ECO:0000256" key="8">
    <source>
        <dbReference type="SAM" id="Phobius"/>
    </source>
</evidence>
<dbReference type="SMART" id="SM00220">
    <property type="entry name" value="S_TKc"/>
    <property type="match status" value="1"/>
</dbReference>
<keyword evidence="5 6" id="KW-0067">ATP-binding</keyword>
<feature type="region of interest" description="Disordered" evidence="7">
    <location>
        <begin position="475"/>
        <end position="546"/>
    </location>
</feature>
<feature type="region of interest" description="Disordered" evidence="7">
    <location>
        <begin position="433"/>
        <end position="452"/>
    </location>
</feature>
<keyword evidence="11" id="KW-1185">Reference proteome</keyword>
<dbReference type="Gene3D" id="3.30.200.20">
    <property type="entry name" value="Phosphorylase Kinase, domain 1"/>
    <property type="match status" value="1"/>
</dbReference>
<evidence type="ECO:0000256" key="4">
    <source>
        <dbReference type="ARBA" id="ARBA00022777"/>
    </source>
</evidence>
<name>A0ABR2YGT8_9CHLO</name>
<dbReference type="InterPro" id="IPR051681">
    <property type="entry name" value="Ser/Thr_Kinases-Pseudokinases"/>
</dbReference>
<dbReference type="SUPFAM" id="SSF56112">
    <property type="entry name" value="Protein kinase-like (PK-like)"/>
    <property type="match status" value="1"/>
</dbReference>
<keyword evidence="1" id="KW-0723">Serine/threonine-protein kinase</keyword>
<evidence type="ECO:0000256" key="2">
    <source>
        <dbReference type="ARBA" id="ARBA00022679"/>
    </source>
</evidence>
<evidence type="ECO:0000256" key="3">
    <source>
        <dbReference type="ARBA" id="ARBA00022741"/>
    </source>
</evidence>
<gene>
    <name evidence="10" type="ORF">WJX75_008259</name>
</gene>
<keyword evidence="8" id="KW-0472">Membrane</keyword>
<reference evidence="10 11" key="1">
    <citation type="journal article" date="2024" name="Nat. Commun.">
        <title>Phylogenomics reveals the evolutionary origins of lichenization in chlorophyte algae.</title>
        <authorList>
            <person name="Puginier C."/>
            <person name="Libourel C."/>
            <person name="Otte J."/>
            <person name="Skaloud P."/>
            <person name="Haon M."/>
            <person name="Grisel S."/>
            <person name="Petersen M."/>
            <person name="Berrin J.G."/>
            <person name="Delaux P.M."/>
            <person name="Dal Grande F."/>
            <person name="Keller J."/>
        </authorList>
    </citation>
    <scope>NUCLEOTIDE SEQUENCE [LARGE SCALE GENOMIC DNA]</scope>
    <source>
        <strain evidence="10 11">SAG 216-7</strain>
    </source>
</reference>
<evidence type="ECO:0000259" key="9">
    <source>
        <dbReference type="PROSITE" id="PS50011"/>
    </source>
</evidence>
<comment type="caution">
    <text evidence="10">The sequence shown here is derived from an EMBL/GenBank/DDBJ whole genome shotgun (WGS) entry which is preliminary data.</text>
</comment>
<evidence type="ECO:0000256" key="6">
    <source>
        <dbReference type="PROSITE-ProRule" id="PRU10141"/>
    </source>
</evidence>
<dbReference type="PROSITE" id="PS00108">
    <property type="entry name" value="PROTEIN_KINASE_ST"/>
    <property type="match status" value="1"/>
</dbReference>
<organism evidence="10 11">
    <name type="scientific">Coccomyxa subellipsoidea</name>
    <dbReference type="NCBI Taxonomy" id="248742"/>
    <lineage>
        <taxon>Eukaryota</taxon>
        <taxon>Viridiplantae</taxon>
        <taxon>Chlorophyta</taxon>
        <taxon>core chlorophytes</taxon>
        <taxon>Trebouxiophyceae</taxon>
        <taxon>Trebouxiophyceae incertae sedis</taxon>
        <taxon>Coccomyxaceae</taxon>
        <taxon>Coccomyxa</taxon>
    </lineage>
</organism>
<feature type="compositionally biased region" description="Basic and acidic residues" evidence="7">
    <location>
        <begin position="518"/>
        <end position="532"/>
    </location>
</feature>
<dbReference type="PANTHER" id="PTHR44329">
    <property type="entry name" value="SERINE/THREONINE-PROTEIN KINASE TNNI3K-RELATED"/>
    <property type="match status" value="1"/>
</dbReference>
<protein>
    <recommendedName>
        <fullName evidence="9">Protein kinase domain-containing protein</fullName>
    </recommendedName>
</protein>